<proteinExistence type="predicted"/>
<dbReference type="RefSeq" id="WP_020214130.1">
    <property type="nucleotide sequence ID" value="NZ_JRLX01000009.1"/>
</dbReference>
<keyword evidence="3" id="KW-1185">Reference proteome</keyword>
<dbReference type="Gene3D" id="1.10.472.60">
    <property type="entry name" value="putative protein disulfide isomerase domain"/>
    <property type="match status" value="1"/>
</dbReference>
<dbReference type="PANTHER" id="PTHR13887:SF54">
    <property type="entry name" value="DSBA FAMILY PROTEIN"/>
    <property type="match status" value="1"/>
</dbReference>
<dbReference type="STRING" id="1121895.GCA_000378485_02965"/>
<dbReference type="AlphaFoldDB" id="A0A0A2M4W7"/>
<dbReference type="GO" id="GO:0016853">
    <property type="term" value="F:isomerase activity"/>
    <property type="evidence" value="ECO:0007669"/>
    <property type="project" value="UniProtKB-KW"/>
</dbReference>
<dbReference type="SUPFAM" id="SSF52833">
    <property type="entry name" value="Thioredoxin-like"/>
    <property type="match status" value="1"/>
</dbReference>
<evidence type="ECO:0000259" key="1">
    <source>
        <dbReference type="Pfam" id="PF01323"/>
    </source>
</evidence>
<feature type="domain" description="DSBA-like thioredoxin" evidence="1">
    <location>
        <begin position="6"/>
        <end position="197"/>
    </location>
</feature>
<name>A0A0A2M4W7_9FLAO</name>
<evidence type="ECO:0000313" key="3">
    <source>
        <dbReference type="Proteomes" id="UP000030152"/>
    </source>
</evidence>
<dbReference type="CDD" id="cd03025">
    <property type="entry name" value="DsbA_FrnE_like"/>
    <property type="match status" value="1"/>
</dbReference>
<dbReference type="OrthoDB" id="9813770at2"/>
<reference evidence="2 3" key="1">
    <citation type="submission" date="2013-09" db="EMBL/GenBank/DDBJ databases">
        <authorList>
            <person name="Zeng Z."/>
            <person name="Chen C."/>
        </authorList>
    </citation>
    <scope>NUCLEOTIDE SEQUENCE [LARGE SCALE GENOMIC DNA]</scope>
    <source>
        <strain evidence="2 3">WB 3.3-2</strain>
    </source>
</reference>
<dbReference type="InterPro" id="IPR036249">
    <property type="entry name" value="Thioredoxin-like_sf"/>
</dbReference>
<evidence type="ECO:0000313" key="2">
    <source>
        <dbReference type="EMBL" id="KGO86641.1"/>
    </source>
</evidence>
<dbReference type="Proteomes" id="UP000030152">
    <property type="component" value="Unassembled WGS sequence"/>
</dbReference>
<dbReference type="EMBL" id="JRLX01000009">
    <property type="protein sequence ID" value="KGO86641.1"/>
    <property type="molecule type" value="Genomic_DNA"/>
</dbReference>
<gene>
    <name evidence="2" type="ORF">Q765_10510</name>
</gene>
<protein>
    <submittedName>
        <fullName evidence="2">Dithiol-disulfide isomerase</fullName>
    </submittedName>
</protein>
<dbReference type="PANTHER" id="PTHR13887">
    <property type="entry name" value="GLUTATHIONE S-TRANSFERASE KAPPA"/>
    <property type="match status" value="1"/>
</dbReference>
<keyword evidence="2" id="KW-0413">Isomerase</keyword>
<comment type="caution">
    <text evidence="2">The sequence shown here is derived from an EMBL/GenBank/DDBJ whole genome shotgun (WGS) entry which is preliminary data.</text>
</comment>
<dbReference type="Pfam" id="PF01323">
    <property type="entry name" value="DSBA"/>
    <property type="match status" value="1"/>
</dbReference>
<sequence>MKMFYFTDAMCSWCYGFSPVVKKLKEDHPEIDLQIISGGFSPGSKQVVTEEYKDFLEYHWTNVNSRSGQYFDHSMKFVSNTFRYDTESSSRALTVVQKIFPHKDFEFLNILQKSFYVEGKDITNGEILAALAEEIGIERTVFLENFNSDDMKRKTLEGFEFSRQLGVKGFPTLLTLENGTVKVISHGFQPYENLKPAVEDWLKNTMVSQMNAGESCTDGACEC</sequence>
<accession>A0A0A2M4W7</accession>
<dbReference type="eggNOG" id="COG3531">
    <property type="taxonomic scope" value="Bacteria"/>
</dbReference>
<organism evidence="2 3">
    <name type="scientific">Flavobacterium rivuli WB 3.3-2 = DSM 21788</name>
    <dbReference type="NCBI Taxonomy" id="1121895"/>
    <lineage>
        <taxon>Bacteria</taxon>
        <taxon>Pseudomonadati</taxon>
        <taxon>Bacteroidota</taxon>
        <taxon>Flavobacteriia</taxon>
        <taxon>Flavobacteriales</taxon>
        <taxon>Flavobacteriaceae</taxon>
        <taxon>Flavobacterium</taxon>
    </lineage>
</organism>
<dbReference type="InterPro" id="IPR001853">
    <property type="entry name" value="DSBA-like_thioredoxin_dom"/>
</dbReference>
<dbReference type="Gene3D" id="3.40.30.10">
    <property type="entry name" value="Glutaredoxin"/>
    <property type="match status" value="1"/>
</dbReference>
<dbReference type="GO" id="GO:0016491">
    <property type="term" value="F:oxidoreductase activity"/>
    <property type="evidence" value="ECO:0007669"/>
    <property type="project" value="InterPro"/>
</dbReference>